<dbReference type="InterPro" id="IPR003012">
    <property type="entry name" value="Tet_transcr_reg_TetR"/>
</dbReference>
<dbReference type="SUPFAM" id="SSF46785">
    <property type="entry name" value="Winged helix' DNA-binding domain"/>
    <property type="match status" value="1"/>
</dbReference>
<evidence type="ECO:0000256" key="1">
    <source>
        <dbReference type="ARBA" id="ARBA00022491"/>
    </source>
</evidence>
<evidence type="ECO:0000256" key="2">
    <source>
        <dbReference type="ARBA" id="ARBA00023015"/>
    </source>
</evidence>
<dbReference type="CDD" id="cd07377">
    <property type="entry name" value="WHTH_GntR"/>
    <property type="match status" value="1"/>
</dbReference>
<dbReference type="PROSITE" id="PS50949">
    <property type="entry name" value="HTH_GNTR"/>
    <property type="match status" value="1"/>
</dbReference>
<evidence type="ECO:0000259" key="8">
    <source>
        <dbReference type="PROSITE" id="PS50977"/>
    </source>
</evidence>
<keyword evidence="4" id="KW-0804">Transcription</keyword>
<dbReference type="EMBL" id="JBHSBN010000053">
    <property type="protein sequence ID" value="MFC4110694.1"/>
    <property type="molecule type" value="Genomic_DNA"/>
</dbReference>
<organism evidence="9 10">
    <name type="scientific">Micromonospora zhanjiangensis</name>
    <dbReference type="NCBI Taxonomy" id="1522057"/>
    <lineage>
        <taxon>Bacteria</taxon>
        <taxon>Bacillati</taxon>
        <taxon>Actinomycetota</taxon>
        <taxon>Actinomycetes</taxon>
        <taxon>Micromonosporales</taxon>
        <taxon>Micromonosporaceae</taxon>
        <taxon>Micromonospora</taxon>
    </lineage>
</organism>
<dbReference type="Pfam" id="PF00392">
    <property type="entry name" value="GntR"/>
    <property type="match status" value="1"/>
</dbReference>
<sequence>MNESAPYRRIVAEIRARIDGGDLRPGERVPSTRQIVREWGVAMATATRVITVLRDEGLVDTRPGAGTVVRERSGGPAPAASRRARREPDLDQERVVRVAVTVADAEGLAALTMRRLATELGVATMSLYRHVVGRDALTLLMVDAVLAEEQFPPERAPNGWRARLEAAARSMWTVFRRHPWAAEAMSMTRPQVMPSLFRYAEWTLGTLREMGLTPNDMMRTHIVFFGYVRSTALSLQAEDQALRDTGLTNDEWMDSQGEHMHRAISTGQYPTMRFVLSQPFDFDLDTLFEFGLSRLLDGVAAALPHPA</sequence>
<dbReference type="InterPro" id="IPR050109">
    <property type="entry name" value="HTH-type_TetR-like_transc_reg"/>
</dbReference>
<dbReference type="InterPro" id="IPR036271">
    <property type="entry name" value="Tet_transcr_reg_TetR-rel_C_sf"/>
</dbReference>
<feature type="domain" description="HTH gntR-type" evidence="7">
    <location>
        <begin position="4"/>
        <end position="72"/>
    </location>
</feature>
<accession>A0ABV8KX31</accession>
<keyword evidence="10" id="KW-1185">Reference proteome</keyword>
<gene>
    <name evidence="9" type="ORF">ACFOX0_32885</name>
</gene>
<evidence type="ECO:0000256" key="4">
    <source>
        <dbReference type="ARBA" id="ARBA00023163"/>
    </source>
</evidence>
<reference evidence="10" key="1">
    <citation type="journal article" date="2019" name="Int. J. Syst. Evol. Microbiol.">
        <title>The Global Catalogue of Microorganisms (GCM) 10K type strain sequencing project: providing services to taxonomists for standard genome sequencing and annotation.</title>
        <authorList>
            <consortium name="The Broad Institute Genomics Platform"/>
            <consortium name="The Broad Institute Genome Sequencing Center for Infectious Disease"/>
            <person name="Wu L."/>
            <person name="Ma J."/>
        </authorList>
    </citation>
    <scope>NUCLEOTIDE SEQUENCE [LARGE SCALE GENOMIC DNA]</scope>
    <source>
        <strain evidence="10">2902at01</strain>
    </source>
</reference>
<dbReference type="Proteomes" id="UP001595868">
    <property type="component" value="Unassembled WGS sequence"/>
</dbReference>
<feature type="domain" description="HTH tetR-type" evidence="8">
    <location>
        <begin position="89"/>
        <end position="149"/>
    </location>
</feature>
<dbReference type="PROSITE" id="PS50977">
    <property type="entry name" value="HTH_TETR_2"/>
    <property type="match status" value="1"/>
</dbReference>
<keyword evidence="3 5" id="KW-0238">DNA-binding</keyword>
<evidence type="ECO:0000259" key="7">
    <source>
        <dbReference type="PROSITE" id="PS50949"/>
    </source>
</evidence>
<dbReference type="RefSeq" id="WP_377553340.1">
    <property type="nucleotide sequence ID" value="NZ_JBHSBN010000053.1"/>
</dbReference>
<dbReference type="Gene3D" id="1.10.10.60">
    <property type="entry name" value="Homeodomain-like"/>
    <property type="match status" value="1"/>
</dbReference>
<dbReference type="InterPro" id="IPR004111">
    <property type="entry name" value="Repressor_TetR_C"/>
</dbReference>
<name>A0ABV8KX31_9ACTN</name>
<keyword evidence="1" id="KW-0678">Repressor</keyword>
<dbReference type="Gene3D" id="1.10.10.10">
    <property type="entry name" value="Winged helix-like DNA-binding domain superfamily/Winged helix DNA-binding domain"/>
    <property type="match status" value="1"/>
</dbReference>
<evidence type="ECO:0000256" key="6">
    <source>
        <dbReference type="SAM" id="MobiDB-lite"/>
    </source>
</evidence>
<dbReference type="SUPFAM" id="SSF46689">
    <property type="entry name" value="Homeodomain-like"/>
    <property type="match status" value="1"/>
</dbReference>
<dbReference type="PANTHER" id="PTHR30055:SF151">
    <property type="entry name" value="TRANSCRIPTIONAL REGULATORY PROTEIN"/>
    <property type="match status" value="1"/>
</dbReference>
<dbReference type="PRINTS" id="PR00400">
    <property type="entry name" value="TETREPRESSOR"/>
</dbReference>
<dbReference type="InterPro" id="IPR000524">
    <property type="entry name" value="Tscrpt_reg_HTH_GntR"/>
</dbReference>
<comment type="caution">
    <text evidence="9">The sequence shown here is derived from an EMBL/GenBank/DDBJ whole genome shotgun (WGS) entry which is preliminary data.</text>
</comment>
<dbReference type="InterPro" id="IPR036388">
    <property type="entry name" value="WH-like_DNA-bd_sf"/>
</dbReference>
<dbReference type="InterPro" id="IPR009057">
    <property type="entry name" value="Homeodomain-like_sf"/>
</dbReference>
<evidence type="ECO:0000256" key="3">
    <source>
        <dbReference type="ARBA" id="ARBA00023125"/>
    </source>
</evidence>
<protein>
    <submittedName>
        <fullName evidence="9">TetR/AcrR family transcriptional regulator C-terminal domain-containing protein</fullName>
    </submittedName>
</protein>
<evidence type="ECO:0000313" key="10">
    <source>
        <dbReference type="Proteomes" id="UP001595868"/>
    </source>
</evidence>
<feature type="region of interest" description="Disordered" evidence="6">
    <location>
        <begin position="65"/>
        <end position="88"/>
    </location>
</feature>
<dbReference type="SUPFAM" id="SSF48498">
    <property type="entry name" value="Tetracyclin repressor-like, C-terminal domain"/>
    <property type="match status" value="1"/>
</dbReference>
<dbReference type="Gene3D" id="1.10.357.10">
    <property type="entry name" value="Tetracycline Repressor, domain 2"/>
    <property type="match status" value="1"/>
</dbReference>
<feature type="DNA-binding region" description="H-T-H motif" evidence="5">
    <location>
        <begin position="112"/>
        <end position="131"/>
    </location>
</feature>
<dbReference type="SMART" id="SM00345">
    <property type="entry name" value="HTH_GNTR"/>
    <property type="match status" value="1"/>
</dbReference>
<evidence type="ECO:0000256" key="5">
    <source>
        <dbReference type="PROSITE-ProRule" id="PRU00335"/>
    </source>
</evidence>
<dbReference type="InterPro" id="IPR001647">
    <property type="entry name" value="HTH_TetR"/>
</dbReference>
<dbReference type="PANTHER" id="PTHR30055">
    <property type="entry name" value="HTH-TYPE TRANSCRIPTIONAL REGULATOR RUTR"/>
    <property type="match status" value="1"/>
</dbReference>
<evidence type="ECO:0000313" key="9">
    <source>
        <dbReference type="EMBL" id="MFC4110694.1"/>
    </source>
</evidence>
<proteinExistence type="predicted"/>
<dbReference type="Pfam" id="PF02909">
    <property type="entry name" value="TetR_C_1"/>
    <property type="match status" value="1"/>
</dbReference>
<dbReference type="InterPro" id="IPR036390">
    <property type="entry name" value="WH_DNA-bd_sf"/>
</dbReference>
<keyword evidence="2" id="KW-0805">Transcription regulation</keyword>